<reference evidence="2" key="2">
    <citation type="submission" date="2016-06" db="EMBL/GenBank/DDBJ databases">
        <title>The genome of a short-lived fish provides insights into sex chromosome evolution and the genetic control of aging.</title>
        <authorList>
            <person name="Reichwald K."/>
            <person name="Felder M."/>
            <person name="Petzold A."/>
            <person name="Koch P."/>
            <person name="Groth M."/>
            <person name="Platzer M."/>
        </authorList>
    </citation>
    <scope>NUCLEOTIDE SEQUENCE</scope>
    <source>
        <tissue evidence="2">Brain</tissue>
    </source>
</reference>
<dbReference type="EMBL" id="HAEB01007193">
    <property type="protein sequence ID" value="SBQ53720.1"/>
    <property type="molecule type" value="Transcribed_RNA"/>
</dbReference>
<feature type="non-terminal residue" evidence="2">
    <location>
        <position position="1"/>
    </location>
</feature>
<protein>
    <submittedName>
        <fullName evidence="2">Uncharacterized protein</fullName>
    </submittedName>
</protein>
<reference evidence="2" key="1">
    <citation type="submission" date="2016-05" db="EMBL/GenBank/DDBJ databases">
        <authorList>
            <person name="Lavstsen T."/>
            <person name="Jespersen J.S."/>
        </authorList>
    </citation>
    <scope>NUCLEOTIDE SEQUENCE</scope>
    <source>
        <tissue evidence="2">Brain</tissue>
    </source>
</reference>
<proteinExistence type="predicted"/>
<feature type="compositionally biased region" description="Polar residues" evidence="1">
    <location>
        <begin position="1"/>
        <end position="15"/>
    </location>
</feature>
<name>A0A1A8F305_9TELE</name>
<gene>
    <name evidence="2" type="primary">Nfu_g_1_023163</name>
</gene>
<accession>A0A1A8F305</accession>
<feature type="region of interest" description="Disordered" evidence="1">
    <location>
        <begin position="1"/>
        <end position="47"/>
    </location>
</feature>
<dbReference type="AlphaFoldDB" id="A0A1A8F305"/>
<evidence type="ECO:0000313" key="2">
    <source>
        <dbReference type="EMBL" id="SBQ53720.1"/>
    </source>
</evidence>
<organism evidence="2">
    <name type="scientific">Nothobranchius korthausae</name>
    <dbReference type="NCBI Taxonomy" id="1143690"/>
    <lineage>
        <taxon>Eukaryota</taxon>
        <taxon>Metazoa</taxon>
        <taxon>Chordata</taxon>
        <taxon>Craniata</taxon>
        <taxon>Vertebrata</taxon>
        <taxon>Euteleostomi</taxon>
        <taxon>Actinopterygii</taxon>
        <taxon>Neopterygii</taxon>
        <taxon>Teleostei</taxon>
        <taxon>Neoteleostei</taxon>
        <taxon>Acanthomorphata</taxon>
        <taxon>Ovalentaria</taxon>
        <taxon>Atherinomorphae</taxon>
        <taxon>Cyprinodontiformes</taxon>
        <taxon>Nothobranchiidae</taxon>
        <taxon>Nothobranchius</taxon>
    </lineage>
</organism>
<feature type="compositionally biased region" description="Basic and acidic residues" evidence="1">
    <location>
        <begin position="31"/>
        <end position="47"/>
    </location>
</feature>
<sequence length="47" mass="5776">NTRLYAPEQLTQVTPSRGGERTKRRRRKDKNHLETQLKEDHDYLRQR</sequence>
<evidence type="ECO:0000256" key="1">
    <source>
        <dbReference type="SAM" id="MobiDB-lite"/>
    </source>
</evidence>